<evidence type="ECO:0000313" key="1">
    <source>
        <dbReference type="EnsemblMetazoa" id="GPPI001434-PA"/>
    </source>
</evidence>
<accession>A0A1B0AM13</accession>
<protein>
    <submittedName>
        <fullName evidence="1">Uncharacterized protein</fullName>
    </submittedName>
</protein>
<proteinExistence type="predicted"/>
<dbReference type="EMBL" id="JXJN01000309">
    <property type="status" value="NOT_ANNOTATED_CDS"/>
    <property type="molecule type" value="Genomic_DNA"/>
</dbReference>
<reference evidence="1" key="2">
    <citation type="submission" date="2020-05" db="UniProtKB">
        <authorList>
            <consortium name="EnsemblMetazoa"/>
        </authorList>
    </citation>
    <scope>IDENTIFICATION</scope>
    <source>
        <strain evidence="1">IAEA</strain>
    </source>
</reference>
<dbReference type="AlphaFoldDB" id="A0A1B0AM13"/>
<keyword evidence="2" id="KW-1185">Reference proteome</keyword>
<dbReference type="VEuPathDB" id="VectorBase:GPPI001434"/>
<dbReference type="EnsemblMetazoa" id="GPPI001434-RA">
    <property type="protein sequence ID" value="GPPI001434-PA"/>
    <property type="gene ID" value="GPPI001434"/>
</dbReference>
<sequence length="118" mass="13621">MNSVVTDLPEFNVLPSTSWGYSVYFEIESEKMSTDSKIDDKTRTTIESNLTIDRKRYGLSSRNLYLRITHRKCESKLSLRLFNQKDKVPSAFILEADTCSAAPEHLDDFTLKDERDCC</sequence>
<dbReference type="Proteomes" id="UP000092460">
    <property type="component" value="Unassembled WGS sequence"/>
</dbReference>
<reference evidence="2" key="1">
    <citation type="submission" date="2015-01" db="EMBL/GenBank/DDBJ databases">
        <authorList>
            <person name="Aksoy S."/>
            <person name="Warren W."/>
            <person name="Wilson R.K."/>
        </authorList>
    </citation>
    <scope>NUCLEOTIDE SEQUENCE [LARGE SCALE GENOMIC DNA]</scope>
    <source>
        <strain evidence="2">IAEA</strain>
    </source>
</reference>
<organism evidence="1 2">
    <name type="scientific">Glossina palpalis gambiensis</name>
    <dbReference type="NCBI Taxonomy" id="67801"/>
    <lineage>
        <taxon>Eukaryota</taxon>
        <taxon>Metazoa</taxon>
        <taxon>Ecdysozoa</taxon>
        <taxon>Arthropoda</taxon>
        <taxon>Hexapoda</taxon>
        <taxon>Insecta</taxon>
        <taxon>Pterygota</taxon>
        <taxon>Neoptera</taxon>
        <taxon>Endopterygota</taxon>
        <taxon>Diptera</taxon>
        <taxon>Brachycera</taxon>
        <taxon>Muscomorpha</taxon>
        <taxon>Hippoboscoidea</taxon>
        <taxon>Glossinidae</taxon>
        <taxon>Glossina</taxon>
    </lineage>
</organism>
<evidence type="ECO:0000313" key="2">
    <source>
        <dbReference type="Proteomes" id="UP000092460"/>
    </source>
</evidence>
<name>A0A1B0AM13_9MUSC</name>